<dbReference type="EMBL" id="BMNZ01000002">
    <property type="protein sequence ID" value="GGM88168.1"/>
    <property type="molecule type" value="Genomic_DNA"/>
</dbReference>
<feature type="region of interest" description="Disordered" evidence="1">
    <location>
        <begin position="51"/>
        <end position="72"/>
    </location>
</feature>
<evidence type="ECO:0000313" key="2">
    <source>
        <dbReference type="EMBL" id="GGM88168.1"/>
    </source>
</evidence>
<protein>
    <submittedName>
        <fullName evidence="2">Uncharacterized protein</fullName>
    </submittedName>
</protein>
<sequence>MSVRFNAPPGWPVPSSSWAPGDDWMPDPSWPTPPRGWTFWIVDRPAASAPGDAGLSRFGTPPRSTAATAAPTAVRSGAYGTDRGSWLANLRARAASKSLVTATSSGPAAEPVRQRKVADSAWELDGLLASAGRLDL</sequence>
<evidence type="ECO:0000256" key="1">
    <source>
        <dbReference type="SAM" id="MobiDB-lite"/>
    </source>
</evidence>
<feature type="compositionally biased region" description="Low complexity" evidence="1">
    <location>
        <begin position="59"/>
        <end position="72"/>
    </location>
</feature>
<accession>A0ABQ2HPV0</accession>
<dbReference type="Proteomes" id="UP000623461">
    <property type="component" value="Unassembled WGS sequence"/>
</dbReference>
<proteinExistence type="predicted"/>
<keyword evidence="3" id="KW-1185">Reference proteome</keyword>
<name>A0ABQ2HPV0_9MICO</name>
<organism evidence="2 3">
    <name type="scientific">Terrabacter tumescens</name>
    <dbReference type="NCBI Taxonomy" id="60443"/>
    <lineage>
        <taxon>Bacteria</taxon>
        <taxon>Bacillati</taxon>
        <taxon>Actinomycetota</taxon>
        <taxon>Actinomycetes</taxon>
        <taxon>Micrococcales</taxon>
        <taxon>Intrasporangiaceae</taxon>
        <taxon>Terrabacter</taxon>
    </lineage>
</organism>
<comment type="caution">
    <text evidence="2">The sequence shown here is derived from an EMBL/GenBank/DDBJ whole genome shotgun (WGS) entry which is preliminary data.</text>
</comment>
<reference evidence="3" key="1">
    <citation type="journal article" date="2019" name="Int. J. Syst. Evol. Microbiol.">
        <title>The Global Catalogue of Microorganisms (GCM) 10K type strain sequencing project: providing services to taxonomists for standard genome sequencing and annotation.</title>
        <authorList>
            <consortium name="The Broad Institute Genomics Platform"/>
            <consortium name="The Broad Institute Genome Sequencing Center for Infectious Disease"/>
            <person name="Wu L."/>
            <person name="Ma J."/>
        </authorList>
    </citation>
    <scope>NUCLEOTIDE SEQUENCE [LARGE SCALE GENOMIC DNA]</scope>
    <source>
        <strain evidence="3">JCM 1365</strain>
    </source>
</reference>
<gene>
    <name evidence="2" type="ORF">GCM10009721_11440</name>
</gene>
<evidence type="ECO:0000313" key="3">
    <source>
        <dbReference type="Proteomes" id="UP000623461"/>
    </source>
</evidence>
<feature type="region of interest" description="Disordered" evidence="1">
    <location>
        <begin position="1"/>
        <end position="31"/>
    </location>
</feature>